<evidence type="ECO:0000313" key="5">
    <source>
        <dbReference type="Proteomes" id="UP001642409"/>
    </source>
</evidence>
<keyword evidence="1" id="KW-0433">Leucine-rich repeat</keyword>
<sequence>MSFESGSICDYVAPAVGKSTYIKQLILQLAPQIDKADESVLSSVSEFELSSQKLQDSSSISKLYNLRALKRVDTQLRDVAFVGFLACLTQLDLFRNDISDLSAIAKLPNLLQLNVSHNRVSDLSPLASCAKLVWLFAQNNCVLDVSPLEHLACLDTLWIYSNNIATFAPVKHHPSFNQYRIGNQSAPTQKQLLCRERAARIQEQNQILTQVKSKRRAARQALRNIHKRFQDKIEKCEEQLVYQIRLLVDVLEADNEVWQ</sequence>
<dbReference type="PANTHER" id="PTHR18849:SF0">
    <property type="entry name" value="CILIA- AND FLAGELLA-ASSOCIATED PROTEIN 410-RELATED"/>
    <property type="match status" value="1"/>
</dbReference>
<evidence type="ECO:0000313" key="4">
    <source>
        <dbReference type="EMBL" id="CAL6020675.1"/>
    </source>
</evidence>
<dbReference type="Gene3D" id="3.80.10.10">
    <property type="entry name" value="Ribonuclease Inhibitor"/>
    <property type="match status" value="1"/>
</dbReference>
<dbReference type="PROSITE" id="PS51450">
    <property type="entry name" value="LRR"/>
    <property type="match status" value="2"/>
</dbReference>
<protein>
    <submittedName>
        <fullName evidence="4">InlE</fullName>
    </submittedName>
    <submittedName>
        <fullName evidence="3">Partial</fullName>
    </submittedName>
</protein>
<dbReference type="EMBL" id="CATOUU010000838">
    <property type="protein sequence ID" value="CAI9953370.1"/>
    <property type="molecule type" value="Genomic_DNA"/>
</dbReference>
<dbReference type="EMBL" id="CAXDID020000086">
    <property type="protein sequence ID" value="CAL6020675.1"/>
    <property type="molecule type" value="Genomic_DNA"/>
</dbReference>
<dbReference type="AlphaFoldDB" id="A0AA86Q6R8"/>
<name>A0AA86Q6R8_9EUKA</name>
<evidence type="ECO:0000256" key="2">
    <source>
        <dbReference type="ARBA" id="ARBA00022737"/>
    </source>
</evidence>
<reference evidence="3" key="1">
    <citation type="submission" date="2023-06" db="EMBL/GenBank/DDBJ databases">
        <authorList>
            <person name="Kurt Z."/>
        </authorList>
    </citation>
    <scope>NUCLEOTIDE SEQUENCE</scope>
</reference>
<dbReference type="InterPro" id="IPR025875">
    <property type="entry name" value="Leu-rich_rpt_4"/>
</dbReference>
<accession>A0AA86Q6R8</accession>
<comment type="caution">
    <text evidence="3">The sequence shown here is derived from an EMBL/GenBank/DDBJ whole genome shotgun (WGS) entry which is preliminary data.</text>
</comment>
<keyword evidence="2" id="KW-0677">Repeat</keyword>
<reference evidence="4 5" key="2">
    <citation type="submission" date="2024-07" db="EMBL/GenBank/DDBJ databases">
        <authorList>
            <person name="Akdeniz Z."/>
        </authorList>
    </citation>
    <scope>NUCLEOTIDE SEQUENCE [LARGE SCALE GENOMIC DNA]</scope>
</reference>
<dbReference type="Proteomes" id="UP001642409">
    <property type="component" value="Unassembled WGS sequence"/>
</dbReference>
<evidence type="ECO:0000313" key="3">
    <source>
        <dbReference type="EMBL" id="CAI9953370.1"/>
    </source>
</evidence>
<dbReference type="InterPro" id="IPR032675">
    <property type="entry name" value="LRR_dom_sf"/>
</dbReference>
<dbReference type="PANTHER" id="PTHR18849">
    <property type="entry name" value="LEUCINE RICH REPEAT PROTEIN"/>
    <property type="match status" value="1"/>
</dbReference>
<gene>
    <name evidence="4" type="ORF">HINF_LOCUS27696</name>
    <name evidence="3" type="ORF">HINF_LOCUS41015</name>
</gene>
<dbReference type="SUPFAM" id="SSF52058">
    <property type="entry name" value="L domain-like"/>
    <property type="match status" value="1"/>
</dbReference>
<dbReference type="InterPro" id="IPR001611">
    <property type="entry name" value="Leu-rich_rpt"/>
</dbReference>
<evidence type="ECO:0000256" key="1">
    <source>
        <dbReference type="ARBA" id="ARBA00022614"/>
    </source>
</evidence>
<dbReference type="Pfam" id="PF12799">
    <property type="entry name" value="LRR_4"/>
    <property type="match status" value="1"/>
</dbReference>
<keyword evidence="5" id="KW-1185">Reference proteome</keyword>
<organism evidence="3">
    <name type="scientific">Hexamita inflata</name>
    <dbReference type="NCBI Taxonomy" id="28002"/>
    <lineage>
        <taxon>Eukaryota</taxon>
        <taxon>Metamonada</taxon>
        <taxon>Diplomonadida</taxon>
        <taxon>Hexamitidae</taxon>
        <taxon>Hexamitinae</taxon>
        <taxon>Hexamita</taxon>
    </lineage>
</organism>
<proteinExistence type="predicted"/>